<evidence type="ECO:0000256" key="7">
    <source>
        <dbReference type="SAM" id="Phobius"/>
    </source>
</evidence>
<dbReference type="PANTHER" id="PTHR40942">
    <property type="match status" value="1"/>
</dbReference>
<evidence type="ECO:0000256" key="5">
    <source>
        <dbReference type="ARBA" id="ARBA00023004"/>
    </source>
</evidence>
<accession>F3KQQ9</accession>
<dbReference type="Gene3D" id="1.10.760.10">
    <property type="entry name" value="Cytochrome c-like domain"/>
    <property type="match status" value="1"/>
</dbReference>
<dbReference type="PRINTS" id="PR00607">
    <property type="entry name" value="CYTCHROMECIE"/>
</dbReference>
<dbReference type="AlphaFoldDB" id="F3KQQ9"/>
<dbReference type="InterPro" id="IPR009056">
    <property type="entry name" value="Cyt_c-like_dom"/>
</dbReference>
<dbReference type="Proteomes" id="UP000016368">
    <property type="component" value="Unassembled WGS sequence"/>
</dbReference>
<evidence type="ECO:0000259" key="8">
    <source>
        <dbReference type="PROSITE" id="PS51007"/>
    </source>
</evidence>
<keyword evidence="1" id="KW-0813">Transport</keyword>
<proteinExistence type="predicted"/>
<dbReference type="InterPro" id="IPR036909">
    <property type="entry name" value="Cyt_c-like_dom_sf"/>
</dbReference>
<dbReference type="Pfam" id="PF13442">
    <property type="entry name" value="Cytochrome_CBB3"/>
    <property type="match status" value="1"/>
</dbReference>
<dbReference type="InterPro" id="IPR002323">
    <property type="entry name" value="Cyt_CIE"/>
</dbReference>
<dbReference type="STRING" id="887062.HGR_03912"/>
<organism evidence="9 10">
    <name type="scientific">Hylemonella gracilis ATCC 19624</name>
    <dbReference type="NCBI Taxonomy" id="887062"/>
    <lineage>
        <taxon>Bacteria</taxon>
        <taxon>Pseudomonadati</taxon>
        <taxon>Pseudomonadota</taxon>
        <taxon>Betaproteobacteria</taxon>
        <taxon>Burkholderiales</taxon>
        <taxon>Comamonadaceae</taxon>
        <taxon>Hylemonella</taxon>
    </lineage>
</organism>
<dbReference type="GO" id="GO:0020037">
    <property type="term" value="F:heme binding"/>
    <property type="evidence" value="ECO:0007669"/>
    <property type="project" value="InterPro"/>
</dbReference>
<evidence type="ECO:0000313" key="9">
    <source>
        <dbReference type="EMBL" id="EGI77933.1"/>
    </source>
</evidence>
<reference evidence="9 10" key="1">
    <citation type="journal article" date="2011" name="EMBO J.">
        <title>Structural diversity of bacterial flagellar motors.</title>
        <authorList>
            <person name="Chen S."/>
            <person name="Beeby M."/>
            <person name="Murphy G.E."/>
            <person name="Leadbetter J.R."/>
            <person name="Hendrixson D.R."/>
            <person name="Briegel A."/>
            <person name="Li Z."/>
            <person name="Shi J."/>
            <person name="Tocheva E.I."/>
            <person name="Muller A."/>
            <person name="Dobro M.J."/>
            <person name="Jensen G.J."/>
        </authorList>
    </citation>
    <scope>NUCLEOTIDE SEQUENCE [LARGE SCALE GENOMIC DNA]</scope>
    <source>
        <strain evidence="9 10">ATCC 19624</strain>
    </source>
</reference>
<evidence type="ECO:0000313" key="10">
    <source>
        <dbReference type="Proteomes" id="UP000016368"/>
    </source>
</evidence>
<evidence type="ECO:0000256" key="1">
    <source>
        <dbReference type="ARBA" id="ARBA00022448"/>
    </source>
</evidence>
<evidence type="ECO:0000256" key="3">
    <source>
        <dbReference type="ARBA" id="ARBA00022723"/>
    </source>
</evidence>
<dbReference type="OrthoDB" id="9814708at2"/>
<keyword evidence="7" id="KW-1133">Transmembrane helix</keyword>
<dbReference type="GO" id="GO:0005506">
    <property type="term" value="F:iron ion binding"/>
    <property type="evidence" value="ECO:0007669"/>
    <property type="project" value="InterPro"/>
</dbReference>
<name>F3KQQ9_9BURK</name>
<dbReference type="EMBL" id="AEGR01000040">
    <property type="protein sequence ID" value="EGI77933.1"/>
    <property type="molecule type" value="Genomic_DNA"/>
</dbReference>
<keyword evidence="10" id="KW-1185">Reference proteome</keyword>
<sequence length="169" mass="17524">MSAQQHEEAHTGPIKTPSQAMWVSMAAFVLPVFIIIGLVFFVVSDKKPAAGTTNMEKSVAERIQKVGTVEIRDANRPLKSGEAVYQAQCIACHGAGLAGAPKFGDRGAWAARIKNSFDSLVNSALKGKGAMSAQGGGEHNDTEVARAVAFMANAAGAKFAEPAAPAAAK</sequence>
<evidence type="ECO:0000256" key="6">
    <source>
        <dbReference type="PROSITE-ProRule" id="PRU00433"/>
    </source>
</evidence>
<feature type="domain" description="Cytochrome c" evidence="8">
    <location>
        <begin position="76"/>
        <end position="155"/>
    </location>
</feature>
<keyword evidence="7" id="KW-0812">Transmembrane</keyword>
<dbReference type="eggNOG" id="COG3245">
    <property type="taxonomic scope" value="Bacteria"/>
</dbReference>
<dbReference type="SUPFAM" id="SSF46626">
    <property type="entry name" value="Cytochrome c"/>
    <property type="match status" value="1"/>
</dbReference>
<gene>
    <name evidence="9" type="ORF">HGR_03912</name>
</gene>
<keyword evidence="2 6" id="KW-0349">Heme</keyword>
<dbReference type="PANTHER" id="PTHR40942:SF4">
    <property type="entry name" value="CYTOCHROME C5"/>
    <property type="match status" value="1"/>
</dbReference>
<keyword evidence="4" id="KW-0249">Electron transport</keyword>
<dbReference type="GO" id="GO:0009055">
    <property type="term" value="F:electron transfer activity"/>
    <property type="evidence" value="ECO:0007669"/>
    <property type="project" value="InterPro"/>
</dbReference>
<evidence type="ECO:0000256" key="2">
    <source>
        <dbReference type="ARBA" id="ARBA00022617"/>
    </source>
</evidence>
<keyword evidence="5 6" id="KW-0408">Iron</keyword>
<feature type="transmembrane region" description="Helical" evidence="7">
    <location>
        <begin position="20"/>
        <end position="43"/>
    </location>
</feature>
<keyword evidence="7" id="KW-0472">Membrane</keyword>
<keyword evidence="3 6" id="KW-0479">Metal-binding</keyword>
<protein>
    <submittedName>
        <fullName evidence="9">Class I cytochrome c</fullName>
    </submittedName>
</protein>
<dbReference type="RefSeq" id="WP_006296759.1">
    <property type="nucleotide sequence ID" value="NZ_AEGR01000040.1"/>
</dbReference>
<dbReference type="PROSITE" id="PS51007">
    <property type="entry name" value="CYTC"/>
    <property type="match status" value="1"/>
</dbReference>
<comment type="caution">
    <text evidence="9">The sequence shown here is derived from an EMBL/GenBank/DDBJ whole genome shotgun (WGS) entry which is preliminary data.</text>
</comment>
<evidence type="ECO:0000256" key="4">
    <source>
        <dbReference type="ARBA" id="ARBA00022982"/>
    </source>
</evidence>